<reference evidence="3 4" key="1">
    <citation type="journal article" date="2018" name="IMA Fungus">
        <title>IMA Genome-F 9: Draft genome sequence of Annulohypoxylon stygium, Aspergillus mulundensis, Berkeleyomyces basicola (syn. Thielaviopsis basicola), Ceratocystis smalleyi, two Cercospora beticola strains, Coleophoma cylindrospora, Fusarium fracticaudum, Phialophora cf. hyalina, and Morchella septimelata.</title>
        <authorList>
            <person name="Wingfield B.D."/>
            <person name="Bills G.F."/>
            <person name="Dong Y."/>
            <person name="Huang W."/>
            <person name="Nel W.J."/>
            <person name="Swalarsk-Parry B.S."/>
            <person name="Vaghefi N."/>
            <person name="Wilken P.M."/>
            <person name="An Z."/>
            <person name="de Beer Z.W."/>
            <person name="De Vos L."/>
            <person name="Chen L."/>
            <person name="Duong T.A."/>
            <person name="Gao Y."/>
            <person name="Hammerbacher A."/>
            <person name="Kikkert J.R."/>
            <person name="Li Y."/>
            <person name="Li H."/>
            <person name="Li K."/>
            <person name="Li Q."/>
            <person name="Liu X."/>
            <person name="Ma X."/>
            <person name="Naidoo K."/>
            <person name="Pethybridge S.J."/>
            <person name="Sun J."/>
            <person name="Steenkamp E.T."/>
            <person name="van der Nest M.A."/>
            <person name="van Wyk S."/>
            <person name="Wingfield M.J."/>
            <person name="Xiong C."/>
            <person name="Yue Q."/>
            <person name="Zhang X."/>
        </authorList>
    </citation>
    <scope>NUCLEOTIDE SEQUENCE [LARGE SCALE GENOMIC DNA]</scope>
    <source>
        <strain evidence="3 4">BP6252</strain>
    </source>
</reference>
<dbReference type="Proteomes" id="UP000256645">
    <property type="component" value="Unassembled WGS sequence"/>
</dbReference>
<dbReference type="AlphaFoldDB" id="A0A3D8SSK1"/>
<dbReference type="GO" id="GO:0003877">
    <property type="term" value="F:ATP:ADP adenylyltransferase activity"/>
    <property type="evidence" value="ECO:0007669"/>
    <property type="project" value="InterPro"/>
</dbReference>
<evidence type="ECO:0000313" key="4">
    <source>
        <dbReference type="Proteomes" id="UP000256645"/>
    </source>
</evidence>
<dbReference type="EMBL" id="PDLM01000001">
    <property type="protein sequence ID" value="RDW89214.1"/>
    <property type="molecule type" value="Genomic_DNA"/>
</dbReference>
<keyword evidence="4" id="KW-1185">Reference proteome</keyword>
<dbReference type="PANTHER" id="PTHR38420">
    <property type="entry name" value="AP-4-A PHOSPHORYLASE II"/>
    <property type="match status" value="1"/>
</dbReference>
<name>A0A3D8SSK1_9HELO</name>
<accession>A0A3D8SSK1</accession>
<organism evidence="3 4">
    <name type="scientific">Coleophoma cylindrospora</name>
    <dbReference type="NCBI Taxonomy" id="1849047"/>
    <lineage>
        <taxon>Eukaryota</taxon>
        <taxon>Fungi</taxon>
        <taxon>Dikarya</taxon>
        <taxon>Ascomycota</taxon>
        <taxon>Pezizomycotina</taxon>
        <taxon>Leotiomycetes</taxon>
        <taxon>Helotiales</taxon>
        <taxon>Dermateaceae</taxon>
        <taxon>Coleophoma</taxon>
    </lineage>
</organism>
<sequence length="278" mass="30660">MAGNPMDALFELPKDIESIGLAKFDQLIAQGEILYEEPTCKSFEGEFRVHFLISPSTAKKPILSKAEQAPAQAKKRSPFVDPDPNFVLGSVGPEHTLIFNKYCTTCPMYLLHTNDYRPQRDGPTDADLKAIGSLFSAFDRQKNMIIFNCGADAGASQGHKHFQMFPRPELGVMFPDAMALSLGLEAGATVSTLKSKYEQLITAMNTACPPKERALDYNLVLVNRWMAVIPRTHAGLDGKAQTNSAGMMGWIWVKNEAEMEFWKSLGVAKHLTYLGVAA</sequence>
<evidence type="ECO:0000259" key="2">
    <source>
        <dbReference type="Pfam" id="PF19327"/>
    </source>
</evidence>
<dbReference type="GO" id="GO:0009117">
    <property type="term" value="P:nucleotide metabolic process"/>
    <property type="evidence" value="ECO:0007669"/>
    <property type="project" value="InterPro"/>
</dbReference>
<dbReference type="InterPro" id="IPR043171">
    <property type="entry name" value="Ap4A_phos1/2-like"/>
</dbReference>
<dbReference type="PANTHER" id="PTHR38420:SF1">
    <property type="entry name" value="PUTATIVE (AFU_ORTHOLOGUE AFUA_5G14690)-RELATED"/>
    <property type="match status" value="1"/>
</dbReference>
<evidence type="ECO:0000313" key="3">
    <source>
        <dbReference type="EMBL" id="RDW89214.1"/>
    </source>
</evidence>
<gene>
    <name evidence="3" type="ORF">BP6252_01246</name>
</gene>
<dbReference type="SUPFAM" id="SSF54197">
    <property type="entry name" value="HIT-like"/>
    <property type="match status" value="1"/>
</dbReference>
<feature type="domain" description="ATP adenylyltransferase C-terminal" evidence="1">
    <location>
        <begin position="187"/>
        <end position="276"/>
    </location>
</feature>
<dbReference type="InterPro" id="IPR036265">
    <property type="entry name" value="HIT-like_sf"/>
</dbReference>
<dbReference type="InterPro" id="IPR009163">
    <property type="entry name" value="Ap4A_phos1/2"/>
</dbReference>
<dbReference type="InterPro" id="IPR045759">
    <property type="entry name" value="Ap4A_phos1/2_N"/>
</dbReference>
<protein>
    <submittedName>
        <fullName evidence="3">Uncharacterized protein</fullName>
    </submittedName>
</protein>
<feature type="domain" description="Ap4A phosphorylase 1/2 N-terminal" evidence="2">
    <location>
        <begin position="49"/>
        <end position="168"/>
    </location>
</feature>
<dbReference type="STRING" id="1849047.A0A3D8SSK1"/>
<dbReference type="OrthoDB" id="10267950at2759"/>
<dbReference type="Gene3D" id="3.30.428.70">
    <property type="match status" value="2"/>
</dbReference>
<evidence type="ECO:0000259" key="1">
    <source>
        <dbReference type="Pfam" id="PF09830"/>
    </source>
</evidence>
<dbReference type="Pfam" id="PF19327">
    <property type="entry name" value="Ap4A_phos_N"/>
    <property type="match status" value="1"/>
</dbReference>
<proteinExistence type="predicted"/>
<comment type="caution">
    <text evidence="3">The sequence shown here is derived from an EMBL/GenBank/DDBJ whole genome shotgun (WGS) entry which is preliminary data.</text>
</comment>
<dbReference type="InterPro" id="IPR019200">
    <property type="entry name" value="ATP_adenylylTrfase_C"/>
</dbReference>
<dbReference type="Pfam" id="PF09830">
    <property type="entry name" value="ATP_transf"/>
    <property type="match status" value="1"/>
</dbReference>
<dbReference type="GO" id="GO:0005524">
    <property type="term" value="F:ATP binding"/>
    <property type="evidence" value="ECO:0007669"/>
    <property type="project" value="InterPro"/>
</dbReference>